<evidence type="ECO:0000313" key="3">
    <source>
        <dbReference type="Proteomes" id="UP000501122"/>
    </source>
</evidence>
<dbReference type="GO" id="GO:0003677">
    <property type="term" value="F:DNA binding"/>
    <property type="evidence" value="ECO:0007669"/>
    <property type="project" value="InterPro"/>
</dbReference>
<dbReference type="Pfam" id="PF01381">
    <property type="entry name" value="HTH_3"/>
    <property type="match status" value="1"/>
</dbReference>
<dbReference type="PANTHER" id="PTHR37038">
    <property type="entry name" value="TRANSCRIPTIONAL REGULATOR-RELATED"/>
    <property type="match status" value="1"/>
</dbReference>
<dbReference type="Pfam" id="PF13424">
    <property type="entry name" value="TPR_12"/>
    <property type="match status" value="1"/>
</dbReference>
<evidence type="ECO:0000259" key="1">
    <source>
        <dbReference type="PROSITE" id="PS50943"/>
    </source>
</evidence>
<dbReference type="InterPro" id="IPR053163">
    <property type="entry name" value="HTH-type_regulator_Rgg"/>
</dbReference>
<dbReference type="InterPro" id="IPR019734">
    <property type="entry name" value="TPR_rpt"/>
</dbReference>
<dbReference type="PANTHER" id="PTHR37038:SF14">
    <property type="entry name" value="TRANSCRIPTIONAL ACTIVATOR"/>
    <property type="match status" value="1"/>
</dbReference>
<dbReference type="InterPro" id="IPR001387">
    <property type="entry name" value="Cro/C1-type_HTH"/>
</dbReference>
<protein>
    <submittedName>
        <fullName evidence="2">Tetratricopeptide repeat protein</fullName>
    </submittedName>
</protein>
<dbReference type="EMBL" id="CP047363">
    <property type="protein sequence ID" value="QIH77533.1"/>
    <property type="molecule type" value="Genomic_DNA"/>
</dbReference>
<dbReference type="SUPFAM" id="SSF48452">
    <property type="entry name" value="TPR-like"/>
    <property type="match status" value="3"/>
</dbReference>
<dbReference type="SMART" id="SM00028">
    <property type="entry name" value="TPR"/>
    <property type="match status" value="7"/>
</dbReference>
<name>A0AAE7BZ62_9STAP</name>
<dbReference type="PROSITE" id="PS50943">
    <property type="entry name" value="HTH_CROC1"/>
    <property type="match status" value="1"/>
</dbReference>
<dbReference type="Pfam" id="PF13181">
    <property type="entry name" value="TPR_8"/>
    <property type="match status" value="1"/>
</dbReference>
<gene>
    <name evidence="2" type="ORF">GTN30_02530</name>
</gene>
<sequence length="422" mass="49291">MLGQRIKALRNDANMTQQELAEGIISRTYLSLIEQNTVYPSMNVLKKLSERLNCTLEDFTLEDSDKSVSLLSIKKEIKWAENQVIVSNFSKLPHFLEQHYENLNTLSKEEQAVTLWINASYLFHQASYEESEDYALRAKAIAETFKDVTLHLRCLELLGQIQFKKDKKDEAISYLNEANKIAIFENVVSTDRVSILTYLAQFYSRIGEYYVAINLSNEALDLNQKLNVHYKAIELENILGRSFRALKKRDESEYHFNRAVMYCELSEINFDYIGSISNLALLLNELKRYDEAYQLIKNANDLLDKHQFKHPFAKYIRLHFAEILINKGELNAAMGILDEYAEQDETGYGFELVGDVLYKRKDYDNALKYYHKSLEGDDIPFYFIEALQKIAKIYELKGNYQKSNEYLKKCIKLYEEITPNMI</sequence>
<evidence type="ECO:0000313" key="2">
    <source>
        <dbReference type="EMBL" id="QIH77533.1"/>
    </source>
</evidence>
<dbReference type="Proteomes" id="UP000501122">
    <property type="component" value="Chromosome"/>
</dbReference>
<dbReference type="InterPro" id="IPR011990">
    <property type="entry name" value="TPR-like_helical_dom_sf"/>
</dbReference>
<dbReference type="SMART" id="SM00530">
    <property type="entry name" value="HTH_XRE"/>
    <property type="match status" value="1"/>
</dbReference>
<dbReference type="AlphaFoldDB" id="A0AAE7BZ62"/>
<proteinExistence type="predicted"/>
<dbReference type="SUPFAM" id="SSF47413">
    <property type="entry name" value="lambda repressor-like DNA-binding domains"/>
    <property type="match status" value="1"/>
</dbReference>
<dbReference type="InterPro" id="IPR010982">
    <property type="entry name" value="Lambda_DNA-bd_dom_sf"/>
</dbReference>
<accession>A0AAE7BZ62</accession>
<dbReference type="RefSeq" id="WP_164953033.1">
    <property type="nucleotide sequence ID" value="NZ_CP047363.1"/>
</dbReference>
<dbReference type="Gene3D" id="1.25.40.10">
    <property type="entry name" value="Tetratricopeptide repeat domain"/>
    <property type="match status" value="3"/>
</dbReference>
<dbReference type="CDD" id="cd00093">
    <property type="entry name" value="HTH_XRE"/>
    <property type="match status" value="1"/>
</dbReference>
<feature type="domain" description="HTH cro/C1-type" evidence="1">
    <location>
        <begin position="6"/>
        <end position="59"/>
    </location>
</feature>
<reference evidence="2" key="1">
    <citation type="journal article" date="2020" name="Antimicrob. Agents Chemother.">
        <title>The novel macrolide resistance genes mef(D), msr(F) and msr(H) are present on resistance islands in Macrococcus canis, Macrococcus caseolyticus and Staphylococcus aureus.</title>
        <authorList>
            <person name="Schwendener S."/>
            <person name="Dona V."/>
            <person name="Perreten V."/>
        </authorList>
    </citation>
    <scope>NUCLEOTIDE SEQUENCE</scope>
    <source>
        <strain evidence="2">Epi0076A</strain>
    </source>
</reference>
<organism evidence="2 3">
    <name type="scientific">Macrococcoides canis</name>
    <dbReference type="NCBI Taxonomy" id="1855823"/>
    <lineage>
        <taxon>Bacteria</taxon>
        <taxon>Bacillati</taxon>
        <taxon>Bacillota</taxon>
        <taxon>Bacilli</taxon>
        <taxon>Bacillales</taxon>
        <taxon>Staphylococcaceae</taxon>
        <taxon>Macrococcoides</taxon>
    </lineage>
</organism>
<dbReference type="Gene3D" id="1.10.260.40">
    <property type="entry name" value="lambda repressor-like DNA-binding domains"/>
    <property type="match status" value="1"/>
</dbReference>